<gene>
    <name evidence="1" type="ORF">HAX54_048775</name>
</gene>
<organism evidence="1 2">
    <name type="scientific">Datura stramonium</name>
    <name type="common">Jimsonweed</name>
    <name type="synonym">Common thornapple</name>
    <dbReference type="NCBI Taxonomy" id="4076"/>
    <lineage>
        <taxon>Eukaryota</taxon>
        <taxon>Viridiplantae</taxon>
        <taxon>Streptophyta</taxon>
        <taxon>Embryophyta</taxon>
        <taxon>Tracheophyta</taxon>
        <taxon>Spermatophyta</taxon>
        <taxon>Magnoliopsida</taxon>
        <taxon>eudicotyledons</taxon>
        <taxon>Gunneridae</taxon>
        <taxon>Pentapetalae</taxon>
        <taxon>asterids</taxon>
        <taxon>lamiids</taxon>
        <taxon>Solanales</taxon>
        <taxon>Solanaceae</taxon>
        <taxon>Solanoideae</taxon>
        <taxon>Datureae</taxon>
        <taxon>Datura</taxon>
    </lineage>
</organism>
<comment type="caution">
    <text evidence="1">The sequence shown here is derived from an EMBL/GenBank/DDBJ whole genome shotgun (WGS) entry which is preliminary data.</text>
</comment>
<protein>
    <submittedName>
        <fullName evidence="1">Uncharacterized protein</fullName>
    </submittedName>
</protein>
<reference evidence="1 2" key="1">
    <citation type="journal article" date="2021" name="BMC Genomics">
        <title>Datura genome reveals duplications of psychoactive alkaloid biosynthetic genes and high mutation rate following tissue culture.</title>
        <authorList>
            <person name="Rajewski A."/>
            <person name="Carter-House D."/>
            <person name="Stajich J."/>
            <person name="Litt A."/>
        </authorList>
    </citation>
    <scope>NUCLEOTIDE SEQUENCE [LARGE SCALE GENOMIC DNA]</scope>
    <source>
        <strain evidence="1">AR-01</strain>
    </source>
</reference>
<accession>A0ABS8SU51</accession>
<dbReference type="EMBL" id="JACEIK010000811">
    <property type="protein sequence ID" value="MCD7462560.1"/>
    <property type="molecule type" value="Genomic_DNA"/>
</dbReference>
<name>A0ABS8SU51_DATST</name>
<keyword evidence="2" id="KW-1185">Reference proteome</keyword>
<evidence type="ECO:0000313" key="2">
    <source>
        <dbReference type="Proteomes" id="UP000823775"/>
    </source>
</evidence>
<dbReference type="Proteomes" id="UP000823775">
    <property type="component" value="Unassembled WGS sequence"/>
</dbReference>
<feature type="non-terminal residue" evidence="1">
    <location>
        <position position="1"/>
    </location>
</feature>
<evidence type="ECO:0000313" key="1">
    <source>
        <dbReference type="EMBL" id="MCD7462560.1"/>
    </source>
</evidence>
<proteinExistence type="predicted"/>
<sequence length="84" mass="9852">ENWLCVLDLLKAEKWLNGQSDEPWDEPLVFATSQTKRNRGTPPAKPSIEEHLVLELKELLYYFWYVFLGARNTLLVMVTTNLEE</sequence>